<accession>A0A0L0VNL7</accession>
<comment type="caution">
    <text evidence="2">The sequence shown here is derived from an EMBL/GenBank/DDBJ whole genome shotgun (WGS) entry which is preliminary data.</text>
</comment>
<proteinExistence type="predicted"/>
<organism evidence="2 3">
    <name type="scientific">Puccinia striiformis f. sp. tritici PST-78</name>
    <dbReference type="NCBI Taxonomy" id="1165861"/>
    <lineage>
        <taxon>Eukaryota</taxon>
        <taxon>Fungi</taxon>
        <taxon>Dikarya</taxon>
        <taxon>Basidiomycota</taxon>
        <taxon>Pucciniomycotina</taxon>
        <taxon>Pucciniomycetes</taxon>
        <taxon>Pucciniales</taxon>
        <taxon>Pucciniaceae</taxon>
        <taxon>Puccinia</taxon>
    </lineage>
</organism>
<feature type="compositionally biased region" description="Basic and acidic residues" evidence="1">
    <location>
        <begin position="94"/>
        <end position="103"/>
    </location>
</feature>
<protein>
    <submittedName>
        <fullName evidence="2">Uncharacterized protein</fullName>
    </submittedName>
</protein>
<gene>
    <name evidence="2" type="ORF">PSTG_06005</name>
</gene>
<feature type="region of interest" description="Disordered" evidence="1">
    <location>
        <begin position="78"/>
        <end position="157"/>
    </location>
</feature>
<dbReference type="Proteomes" id="UP000054564">
    <property type="component" value="Unassembled WGS sequence"/>
</dbReference>
<keyword evidence="3" id="KW-1185">Reference proteome</keyword>
<reference evidence="3" key="1">
    <citation type="submission" date="2014-03" db="EMBL/GenBank/DDBJ databases">
        <title>The Genome Sequence of Puccinia striiformis f. sp. tritici PST-78.</title>
        <authorList>
            <consortium name="The Broad Institute Genome Sequencing Platform"/>
            <person name="Cuomo C."/>
            <person name="Hulbert S."/>
            <person name="Chen X."/>
            <person name="Walker B."/>
            <person name="Young S.K."/>
            <person name="Zeng Q."/>
            <person name="Gargeya S."/>
            <person name="Fitzgerald M."/>
            <person name="Haas B."/>
            <person name="Abouelleil A."/>
            <person name="Alvarado L."/>
            <person name="Arachchi H.M."/>
            <person name="Berlin A.M."/>
            <person name="Chapman S.B."/>
            <person name="Goldberg J."/>
            <person name="Griggs A."/>
            <person name="Gujja S."/>
            <person name="Hansen M."/>
            <person name="Howarth C."/>
            <person name="Imamovic A."/>
            <person name="Larimer J."/>
            <person name="McCowan C."/>
            <person name="Montmayeur A."/>
            <person name="Murphy C."/>
            <person name="Neiman D."/>
            <person name="Pearson M."/>
            <person name="Priest M."/>
            <person name="Roberts A."/>
            <person name="Saif S."/>
            <person name="Shea T."/>
            <person name="Sisk P."/>
            <person name="Sykes S."/>
            <person name="Wortman J."/>
            <person name="Nusbaum C."/>
            <person name="Birren B."/>
        </authorList>
    </citation>
    <scope>NUCLEOTIDE SEQUENCE [LARGE SCALE GENOMIC DNA]</scope>
    <source>
        <strain evidence="3">race PST-78</strain>
    </source>
</reference>
<sequence length="326" mass="36348">MRFLCILLHVTETEHHTVIAWFDNRRVIQSYLSIPFDQPVPAFEDSVAIQFSQCASPAAPVIDIDDIRTPVGSPTRVTTVSVVGSPPRTAPVDPLDKGKERAVTPRPPVNSVDNDEERAATTRPSIDCRQRTDTRAGSTFTDRDTDGSSVDNGVGPEHLVLPLSPVGENNSYGVPYDRPPPTFRSPAPPARPNTPIDPLYNLFPDRPQFARRYMLALIVNEFLRYIDDVYIIALQWSAFTPSDRRNRYELFHTNCQLLRNSADDVIPFNNRFGTRAPRLTPPLEATARPTSQVPVAEGEGDTTPCPNRLPTKGAHDHTPGPTRFRY</sequence>
<evidence type="ECO:0000313" key="2">
    <source>
        <dbReference type="EMBL" id="KNF00869.1"/>
    </source>
</evidence>
<dbReference type="AlphaFoldDB" id="A0A0L0VNL7"/>
<evidence type="ECO:0000256" key="1">
    <source>
        <dbReference type="SAM" id="MobiDB-lite"/>
    </source>
</evidence>
<dbReference type="EMBL" id="AJIL01000034">
    <property type="protein sequence ID" value="KNF00869.1"/>
    <property type="molecule type" value="Genomic_DNA"/>
</dbReference>
<name>A0A0L0VNL7_9BASI</name>
<feature type="region of interest" description="Disordered" evidence="1">
    <location>
        <begin position="276"/>
        <end position="326"/>
    </location>
</feature>
<evidence type="ECO:0000313" key="3">
    <source>
        <dbReference type="Proteomes" id="UP000054564"/>
    </source>
</evidence>